<dbReference type="Proteomes" id="UP001154282">
    <property type="component" value="Unassembled WGS sequence"/>
</dbReference>
<feature type="chain" id="PRO_5043886050" evidence="1">
    <location>
        <begin position="29"/>
        <end position="75"/>
    </location>
</feature>
<gene>
    <name evidence="2" type="ORF">LITE_LOCUS34212</name>
</gene>
<keyword evidence="1" id="KW-0732">Signal</keyword>
<feature type="signal peptide" evidence="1">
    <location>
        <begin position="1"/>
        <end position="28"/>
    </location>
</feature>
<proteinExistence type="predicted"/>
<evidence type="ECO:0000313" key="2">
    <source>
        <dbReference type="EMBL" id="CAI0459887.1"/>
    </source>
</evidence>
<comment type="caution">
    <text evidence="2">The sequence shown here is derived from an EMBL/GenBank/DDBJ whole genome shotgun (WGS) entry which is preliminary data.</text>
</comment>
<dbReference type="EMBL" id="CAMGYJ010000008">
    <property type="protein sequence ID" value="CAI0459887.1"/>
    <property type="molecule type" value="Genomic_DNA"/>
</dbReference>
<protein>
    <submittedName>
        <fullName evidence="2">Uncharacterized protein</fullName>
    </submittedName>
</protein>
<name>A0AAV0NN11_9ROSI</name>
<dbReference type="AlphaFoldDB" id="A0AAV0NN11"/>
<sequence length="75" mass="8500">MAKSSTLCFLFFLLFIVSLGKLLTITEAKNCLMTWDCTTVERCWDDCKSRYGGKGLCDLIPTPFVPKQCLCSYKC</sequence>
<reference evidence="2" key="1">
    <citation type="submission" date="2022-08" db="EMBL/GenBank/DDBJ databases">
        <authorList>
            <person name="Gutierrez-Valencia J."/>
        </authorList>
    </citation>
    <scope>NUCLEOTIDE SEQUENCE</scope>
</reference>
<organism evidence="2 3">
    <name type="scientific">Linum tenue</name>
    <dbReference type="NCBI Taxonomy" id="586396"/>
    <lineage>
        <taxon>Eukaryota</taxon>
        <taxon>Viridiplantae</taxon>
        <taxon>Streptophyta</taxon>
        <taxon>Embryophyta</taxon>
        <taxon>Tracheophyta</taxon>
        <taxon>Spermatophyta</taxon>
        <taxon>Magnoliopsida</taxon>
        <taxon>eudicotyledons</taxon>
        <taxon>Gunneridae</taxon>
        <taxon>Pentapetalae</taxon>
        <taxon>rosids</taxon>
        <taxon>fabids</taxon>
        <taxon>Malpighiales</taxon>
        <taxon>Linaceae</taxon>
        <taxon>Linum</taxon>
    </lineage>
</organism>
<evidence type="ECO:0000256" key="1">
    <source>
        <dbReference type="SAM" id="SignalP"/>
    </source>
</evidence>
<keyword evidence="3" id="KW-1185">Reference proteome</keyword>
<accession>A0AAV0NN11</accession>
<evidence type="ECO:0000313" key="3">
    <source>
        <dbReference type="Proteomes" id="UP001154282"/>
    </source>
</evidence>